<reference evidence="1 2" key="1">
    <citation type="journal article" date="2020" name="IScience">
        <title>Genome Sequencing of the Endangered Kingdonia uniflora (Circaeasteraceae, Ranunculales) Reveals Potential Mechanisms of Evolutionary Specialization.</title>
        <authorList>
            <person name="Sun Y."/>
            <person name="Deng T."/>
            <person name="Zhang A."/>
            <person name="Moore M.J."/>
            <person name="Landis J.B."/>
            <person name="Lin N."/>
            <person name="Zhang H."/>
            <person name="Zhang X."/>
            <person name="Huang J."/>
            <person name="Zhang X."/>
            <person name="Sun H."/>
            <person name="Wang H."/>
        </authorList>
    </citation>
    <scope>NUCLEOTIDE SEQUENCE [LARGE SCALE GENOMIC DNA]</scope>
    <source>
        <strain evidence="1">TB1705</strain>
        <tissue evidence="1">Leaf</tissue>
    </source>
</reference>
<comment type="caution">
    <text evidence="1">The sequence shown here is derived from an EMBL/GenBank/DDBJ whole genome shotgun (WGS) entry which is preliminary data.</text>
</comment>
<evidence type="ECO:0000313" key="1">
    <source>
        <dbReference type="EMBL" id="KAF6161710.1"/>
    </source>
</evidence>
<evidence type="ECO:0000313" key="2">
    <source>
        <dbReference type="Proteomes" id="UP000541444"/>
    </source>
</evidence>
<accession>A0A7J7N3V2</accession>
<dbReference type="Proteomes" id="UP000541444">
    <property type="component" value="Unassembled WGS sequence"/>
</dbReference>
<name>A0A7J7N3V2_9MAGN</name>
<dbReference type="AlphaFoldDB" id="A0A7J7N3V2"/>
<protein>
    <submittedName>
        <fullName evidence="1">Uncharacterized protein</fullName>
    </submittedName>
</protein>
<dbReference type="EMBL" id="JACGCM010001110">
    <property type="protein sequence ID" value="KAF6161710.1"/>
    <property type="molecule type" value="Genomic_DNA"/>
</dbReference>
<proteinExistence type="predicted"/>
<gene>
    <name evidence="1" type="ORF">GIB67_029154</name>
</gene>
<sequence length="284" mass="33708">MEDKWKEFKANAKLRKALKQKEDIQLKRVVEEECVLEFAYLPRQLDTKCKNLKVTNTWLEAELSKKFDLEDCNQSLYVELNKKEVWRQALMKVLASKGMGDMGDPTFEEPFEQNKRFFSITQQGPKRDYQEDLISMVVTHENIVIARREKIAKKKIQELLFQLWTKYFIDVRGVEISDKNSGFRVTAAIQHQSQHRFPDVIKSLKTFLCKDPTFWMSIFSHTIDIQFIPNGENAYQILLQACSYDHQHVEYRHMAHLLSTYYEKVVAFFSHTKAYTFLPLFWAR</sequence>
<keyword evidence="2" id="KW-1185">Reference proteome</keyword>
<organism evidence="1 2">
    <name type="scientific">Kingdonia uniflora</name>
    <dbReference type="NCBI Taxonomy" id="39325"/>
    <lineage>
        <taxon>Eukaryota</taxon>
        <taxon>Viridiplantae</taxon>
        <taxon>Streptophyta</taxon>
        <taxon>Embryophyta</taxon>
        <taxon>Tracheophyta</taxon>
        <taxon>Spermatophyta</taxon>
        <taxon>Magnoliopsida</taxon>
        <taxon>Ranunculales</taxon>
        <taxon>Circaeasteraceae</taxon>
        <taxon>Kingdonia</taxon>
    </lineage>
</organism>